<dbReference type="Proteomes" id="UP000664534">
    <property type="component" value="Unassembled WGS sequence"/>
</dbReference>
<dbReference type="OrthoDB" id="5399183at2759"/>
<feature type="compositionally biased region" description="Low complexity" evidence="1">
    <location>
        <begin position="314"/>
        <end position="327"/>
    </location>
</feature>
<feature type="compositionally biased region" description="Low complexity" evidence="1">
    <location>
        <begin position="346"/>
        <end position="358"/>
    </location>
</feature>
<dbReference type="EMBL" id="CAJPDT010000056">
    <property type="protein sequence ID" value="CAF9930211.1"/>
    <property type="molecule type" value="Genomic_DNA"/>
</dbReference>
<evidence type="ECO:0000256" key="1">
    <source>
        <dbReference type="SAM" id="MobiDB-lite"/>
    </source>
</evidence>
<gene>
    <name evidence="2" type="ORF">IMSHALPRED_008116</name>
</gene>
<sequence length="675" mass="72266">MSRKANRNAHASIGAAPNPLEIDHASGHKKSKRNQPRLDESGNTYTERPTPKTSSPERGGGYASHSTSSDDDADGDVSSDDAAEPDEESDNDGEGDALAPSGRAIEKHGDQAGRINEDISDGEPAFKGKKSHGNTAFDGENQITEGESALRDSDDDVYNRVDLISDSEEDEPNVEQLEERNIIESEEADDLNAAPAHLEAADGWEGFEVDDSMFLEDVPFFDEQYGRTDSTILDSGIEFFGSASIFDDFPSPKPPTPSPRRVRFKEPVSQISNDSDMDSDNGDVNILFSPVATPTVPLGGDLDLGGPHMDHEVSNGSSVGSSSGYETDYGDTTDEEDVPASATKRPQSLLHQPSLSSLEIEARVPPKPAAKNSFGYPGSPAGYRRGPRMGTWIVDSTKPCAVIDSTGENMIIRPATRPPKSDYMSVSIPNSIASTANASPVISHPTMASAQDDNVVDPSGFSSQASMYEYNDPVLGPGSDMVAASTPLPTAHGQQPTLDNILTAPSVFLPMDAIGNVNSFFEDDYLNDDDDDEDDDDDALLNIDDFIDFGDDSSEDGDQAAGYDSALTSPVTAERPSPVQLKTPSPNASMASDHLMKHLDKHIVSAFRRGQPHHQAQSRPQHGNLSLKSHALKGGRQAAANAPTGLQKKRKMSGSLGHRPSFGVPAAKRRMIHHS</sequence>
<feature type="region of interest" description="Disordered" evidence="1">
    <location>
        <begin position="245"/>
        <end position="283"/>
    </location>
</feature>
<keyword evidence="3" id="KW-1185">Reference proteome</keyword>
<organism evidence="2 3">
    <name type="scientific">Imshaugia aleurites</name>
    <dbReference type="NCBI Taxonomy" id="172621"/>
    <lineage>
        <taxon>Eukaryota</taxon>
        <taxon>Fungi</taxon>
        <taxon>Dikarya</taxon>
        <taxon>Ascomycota</taxon>
        <taxon>Pezizomycotina</taxon>
        <taxon>Lecanoromycetes</taxon>
        <taxon>OSLEUM clade</taxon>
        <taxon>Lecanoromycetidae</taxon>
        <taxon>Lecanorales</taxon>
        <taxon>Lecanorineae</taxon>
        <taxon>Parmeliaceae</taxon>
        <taxon>Imshaugia</taxon>
    </lineage>
</organism>
<evidence type="ECO:0000313" key="3">
    <source>
        <dbReference type="Proteomes" id="UP000664534"/>
    </source>
</evidence>
<feature type="region of interest" description="Disordered" evidence="1">
    <location>
        <begin position="547"/>
        <end position="589"/>
    </location>
</feature>
<evidence type="ECO:0000313" key="2">
    <source>
        <dbReference type="EMBL" id="CAF9930211.1"/>
    </source>
</evidence>
<accession>A0A8H3FSZ5</accession>
<feature type="compositionally biased region" description="Polar residues" evidence="1">
    <location>
        <begin position="41"/>
        <end position="56"/>
    </location>
</feature>
<comment type="caution">
    <text evidence="2">The sequence shown here is derived from an EMBL/GenBank/DDBJ whole genome shotgun (WGS) entry which is preliminary data.</text>
</comment>
<feature type="region of interest" description="Disordered" evidence="1">
    <location>
        <begin position="298"/>
        <end position="359"/>
    </location>
</feature>
<feature type="region of interest" description="Disordered" evidence="1">
    <location>
        <begin position="634"/>
        <end position="675"/>
    </location>
</feature>
<reference evidence="2" key="1">
    <citation type="submission" date="2021-03" db="EMBL/GenBank/DDBJ databases">
        <authorList>
            <person name="Tagirdzhanova G."/>
        </authorList>
    </citation>
    <scope>NUCLEOTIDE SEQUENCE</scope>
</reference>
<feature type="compositionally biased region" description="Acidic residues" evidence="1">
    <location>
        <begin position="547"/>
        <end position="558"/>
    </location>
</feature>
<feature type="compositionally biased region" description="Acidic residues" evidence="1">
    <location>
        <begin position="69"/>
        <end position="95"/>
    </location>
</feature>
<feature type="compositionally biased region" description="Acidic residues" evidence="1">
    <location>
        <begin position="328"/>
        <end position="338"/>
    </location>
</feature>
<name>A0A8H3FSZ5_9LECA</name>
<feature type="compositionally biased region" description="Polar residues" evidence="1">
    <location>
        <begin position="580"/>
        <end position="589"/>
    </location>
</feature>
<proteinExistence type="predicted"/>
<dbReference type="AlphaFoldDB" id="A0A8H3FSZ5"/>
<protein>
    <submittedName>
        <fullName evidence="2">Uncharacterized protein</fullName>
    </submittedName>
</protein>
<feature type="region of interest" description="Disordered" evidence="1">
    <location>
        <begin position="1"/>
        <end position="157"/>
    </location>
</feature>
<feature type="compositionally biased region" description="Basic and acidic residues" evidence="1">
    <location>
        <begin position="104"/>
        <end position="117"/>
    </location>
</feature>